<accession>A0AAD3Y238</accession>
<evidence type="ECO:0000256" key="2">
    <source>
        <dbReference type="ARBA" id="ARBA00022840"/>
    </source>
</evidence>
<evidence type="ECO:0000313" key="4">
    <source>
        <dbReference type="EMBL" id="GMH24660.1"/>
    </source>
</evidence>
<dbReference type="InterPro" id="IPR001245">
    <property type="entry name" value="Ser-Thr/Tyr_kinase_cat_dom"/>
</dbReference>
<protein>
    <recommendedName>
        <fullName evidence="3">Protein kinase domain-containing protein</fullName>
    </recommendedName>
</protein>
<dbReference type="InterPro" id="IPR011009">
    <property type="entry name" value="Kinase-like_dom_sf"/>
</dbReference>
<dbReference type="InterPro" id="IPR050528">
    <property type="entry name" value="L-type_Lectin-RKs"/>
</dbReference>
<reference evidence="4" key="1">
    <citation type="submission" date="2023-05" db="EMBL/GenBank/DDBJ databases">
        <title>Nepenthes gracilis genome sequencing.</title>
        <authorList>
            <person name="Fukushima K."/>
        </authorList>
    </citation>
    <scope>NUCLEOTIDE SEQUENCE</scope>
    <source>
        <strain evidence="4">SING2019-196</strain>
    </source>
</reference>
<sequence length="112" mass="12304">MAPEYISTRKASKESDVYSFGVVVLEIAIGRRAIHLPKVYDEKQAECLIVVGLWCAHSDQNLRPSVRQVIRVNFEAAMPTLPLNMPVAVCHVPYQSTSSGEPSFTTIIGESG</sequence>
<evidence type="ECO:0000256" key="1">
    <source>
        <dbReference type="ARBA" id="ARBA00022741"/>
    </source>
</evidence>
<dbReference type="GO" id="GO:0051707">
    <property type="term" value="P:response to other organism"/>
    <property type="evidence" value="ECO:0007669"/>
    <property type="project" value="UniProtKB-ARBA"/>
</dbReference>
<name>A0AAD3Y238_NEPGR</name>
<dbReference type="GO" id="GO:0005524">
    <property type="term" value="F:ATP binding"/>
    <property type="evidence" value="ECO:0007669"/>
    <property type="project" value="UniProtKB-KW"/>
</dbReference>
<keyword evidence="2" id="KW-0067">ATP-binding</keyword>
<organism evidence="4 5">
    <name type="scientific">Nepenthes gracilis</name>
    <name type="common">Slender pitcher plant</name>
    <dbReference type="NCBI Taxonomy" id="150966"/>
    <lineage>
        <taxon>Eukaryota</taxon>
        <taxon>Viridiplantae</taxon>
        <taxon>Streptophyta</taxon>
        <taxon>Embryophyta</taxon>
        <taxon>Tracheophyta</taxon>
        <taxon>Spermatophyta</taxon>
        <taxon>Magnoliopsida</taxon>
        <taxon>eudicotyledons</taxon>
        <taxon>Gunneridae</taxon>
        <taxon>Pentapetalae</taxon>
        <taxon>Caryophyllales</taxon>
        <taxon>Nepenthaceae</taxon>
        <taxon>Nepenthes</taxon>
    </lineage>
</organism>
<dbReference type="InterPro" id="IPR000719">
    <property type="entry name" value="Prot_kinase_dom"/>
</dbReference>
<evidence type="ECO:0000259" key="3">
    <source>
        <dbReference type="PROSITE" id="PS50011"/>
    </source>
</evidence>
<dbReference type="GO" id="GO:0004672">
    <property type="term" value="F:protein kinase activity"/>
    <property type="evidence" value="ECO:0007669"/>
    <property type="project" value="InterPro"/>
</dbReference>
<dbReference type="PROSITE" id="PS50011">
    <property type="entry name" value="PROTEIN_KINASE_DOM"/>
    <property type="match status" value="1"/>
</dbReference>
<keyword evidence="1" id="KW-0547">Nucleotide-binding</keyword>
<dbReference type="Proteomes" id="UP001279734">
    <property type="component" value="Unassembled WGS sequence"/>
</dbReference>
<comment type="caution">
    <text evidence="4">The sequence shown here is derived from an EMBL/GenBank/DDBJ whole genome shotgun (WGS) entry which is preliminary data.</text>
</comment>
<dbReference type="AlphaFoldDB" id="A0AAD3Y238"/>
<evidence type="ECO:0000313" key="5">
    <source>
        <dbReference type="Proteomes" id="UP001279734"/>
    </source>
</evidence>
<dbReference type="PANTHER" id="PTHR27007">
    <property type="match status" value="1"/>
</dbReference>
<proteinExistence type="predicted"/>
<keyword evidence="5" id="KW-1185">Reference proteome</keyword>
<feature type="domain" description="Protein kinase" evidence="3">
    <location>
        <begin position="1"/>
        <end position="81"/>
    </location>
</feature>
<gene>
    <name evidence="4" type="ORF">Nepgr_026503</name>
</gene>
<dbReference type="Gene3D" id="1.10.510.10">
    <property type="entry name" value="Transferase(Phosphotransferase) domain 1"/>
    <property type="match status" value="1"/>
</dbReference>
<dbReference type="SUPFAM" id="SSF56112">
    <property type="entry name" value="Protein kinase-like (PK-like)"/>
    <property type="match status" value="1"/>
</dbReference>
<dbReference type="EMBL" id="BSYO01000028">
    <property type="protein sequence ID" value="GMH24660.1"/>
    <property type="molecule type" value="Genomic_DNA"/>
</dbReference>
<dbReference type="Pfam" id="PF07714">
    <property type="entry name" value="PK_Tyr_Ser-Thr"/>
    <property type="match status" value="1"/>
</dbReference>